<dbReference type="PANTHER" id="PTHR43328:SF1">
    <property type="entry name" value="N-ACETYLTRANSFERASE DOMAIN-CONTAINING PROTEIN"/>
    <property type="match status" value="1"/>
</dbReference>
<dbReference type="Proteomes" id="UP000233618">
    <property type="component" value="Unassembled WGS sequence"/>
</dbReference>
<dbReference type="InterPro" id="IPR000182">
    <property type="entry name" value="GNAT_dom"/>
</dbReference>
<keyword evidence="3" id="KW-1185">Reference proteome</keyword>
<accession>A0A2N3HZ60</accession>
<dbReference type="Gene3D" id="3.40.630.30">
    <property type="match status" value="1"/>
</dbReference>
<evidence type="ECO:0000259" key="1">
    <source>
        <dbReference type="PROSITE" id="PS51186"/>
    </source>
</evidence>
<organism evidence="2 3">
    <name type="scientific">Labilibaculum manganireducens</name>
    <dbReference type="NCBI Taxonomy" id="1940525"/>
    <lineage>
        <taxon>Bacteria</taxon>
        <taxon>Pseudomonadati</taxon>
        <taxon>Bacteroidota</taxon>
        <taxon>Bacteroidia</taxon>
        <taxon>Marinilabiliales</taxon>
        <taxon>Marinifilaceae</taxon>
        <taxon>Labilibaculum</taxon>
    </lineage>
</organism>
<dbReference type="EMBL" id="MVDE01000029">
    <property type="protein sequence ID" value="PKQ63358.1"/>
    <property type="molecule type" value="Genomic_DNA"/>
</dbReference>
<proteinExistence type="predicted"/>
<dbReference type="PANTHER" id="PTHR43328">
    <property type="entry name" value="ACETYLTRANSFERASE-RELATED"/>
    <property type="match status" value="1"/>
</dbReference>
<dbReference type="GO" id="GO:0016747">
    <property type="term" value="F:acyltransferase activity, transferring groups other than amino-acyl groups"/>
    <property type="evidence" value="ECO:0007669"/>
    <property type="project" value="InterPro"/>
</dbReference>
<dbReference type="InterPro" id="IPR016181">
    <property type="entry name" value="Acyl_CoA_acyltransferase"/>
</dbReference>
<evidence type="ECO:0000313" key="2">
    <source>
        <dbReference type="EMBL" id="PKQ63358.1"/>
    </source>
</evidence>
<dbReference type="SUPFAM" id="SSF55729">
    <property type="entry name" value="Acyl-CoA N-acyltransferases (Nat)"/>
    <property type="match status" value="1"/>
</dbReference>
<gene>
    <name evidence="2" type="ORF">BZG01_16115</name>
</gene>
<reference evidence="2 3" key="1">
    <citation type="journal article" date="2017" name="Front. Microbiol.">
        <title>Labilibaculum manganireducens gen. nov., sp. nov. and Labilibaculum filiforme sp. nov., Novel Bacteroidetes Isolated from Subsurface Sediments of the Baltic Sea.</title>
        <authorList>
            <person name="Vandieken V."/>
            <person name="Marshall I.P."/>
            <person name="Niemann H."/>
            <person name="Engelen B."/>
            <person name="Cypionka H."/>
        </authorList>
    </citation>
    <scope>NUCLEOTIDE SEQUENCE [LARGE SCALE GENOMIC DNA]</scope>
    <source>
        <strain evidence="2 3">59.10-2M</strain>
    </source>
</reference>
<feature type="domain" description="N-acetyltransferase" evidence="1">
    <location>
        <begin position="1"/>
        <end position="160"/>
    </location>
</feature>
<dbReference type="Pfam" id="PF13302">
    <property type="entry name" value="Acetyltransf_3"/>
    <property type="match status" value="1"/>
</dbReference>
<protein>
    <recommendedName>
        <fullName evidence="1">N-acetyltransferase domain-containing protein</fullName>
    </recommendedName>
</protein>
<dbReference type="PROSITE" id="PS51186">
    <property type="entry name" value="GNAT"/>
    <property type="match status" value="1"/>
</dbReference>
<name>A0A2N3HZ60_9BACT</name>
<dbReference type="AlphaFoldDB" id="A0A2N3HZ60"/>
<comment type="caution">
    <text evidence="2">The sequence shown here is derived from an EMBL/GenBank/DDBJ whole genome shotgun (WGS) entry which is preliminary data.</text>
</comment>
<evidence type="ECO:0000313" key="3">
    <source>
        <dbReference type="Proteomes" id="UP000233618"/>
    </source>
</evidence>
<sequence length="164" mass="19041">MLLRKWKSGDEEDLVKSGNDLDVSRFLKNSFPYPYTLRDAHRWIHFVNHVAKGYFMAIEVNKEVVGCVGVERQEDVFCKSAELGYWIGQKYWNRGIMTHVVKETVDYAFLHMNIVRLYANVFEGNIGSVKVLEKAGFVQEAVLKNAVYKNGNYLDQLIFAIIRR</sequence>